<feature type="transmembrane region" description="Helical" evidence="1">
    <location>
        <begin position="21"/>
        <end position="43"/>
    </location>
</feature>
<proteinExistence type="predicted"/>
<dbReference type="EMBL" id="QPEX01000034">
    <property type="protein sequence ID" value="RCS44736.1"/>
    <property type="molecule type" value="Genomic_DNA"/>
</dbReference>
<gene>
    <name evidence="2" type="ORF">DTL42_17615</name>
</gene>
<feature type="transmembrane region" description="Helical" evidence="1">
    <location>
        <begin position="102"/>
        <end position="124"/>
    </location>
</feature>
<comment type="caution">
    <text evidence="2">The sequence shown here is derived from an EMBL/GenBank/DDBJ whole genome shotgun (WGS) entry which is preliminary data.</text>
</comment>
<reference evidence="2 3" key="1">
    <citation type="submission" date="2018-07" db="EMBL/GenBank/DDBJ databases">
        <title>Comparative genomes isolates from brazilian mangrove.</title>
        <authorList>
            <person name="De Araujo J.E."/>
            <person name="Taketani R.G."/>
            <person name="Silva M.C.P."/>
            <person name="Lourenco M.V."/>
            <person name="Oliveira V.M."/>
            <person name="Andreote F.D."/>
        </authorList>
    </citation>
    <scope>NUCLEOTIDE SEQUENCE [LARGE SCALE GENOMIC DNA]</scope>
    <source>
        <strain evidence="2 3">HEX PRIS-MGV</strain>
    </source>
</reference>
<organism evidence="2 3">
    <name type="scientific">Bremerella cremea</name>
    <dbReference type="NCBI Taxonomy" id="1031537"/>
    <lineage>
        <taxon>Bacteria</taxon>
        <taxon>Pseudomonadati</taxon>
        <taxon>Planctomycetota</taxon>
        <taxon>Planctomycetia</taxon>
        <taxon>Pirellulales</taxon>
        <taxon>Pirellulaceae</taxon>
        <taxon>Bremerella</taxon>
    </lineage>
</organism>
<dbReference type="AlphaFoldDB" id="A0A368KNF4"/>
<keyword evidence="1" id="KW-0472">Membrane</keyword>
<accession>A0A368KNF4</accession>
<feature type="transmembrane region" description="Helical" evidence="1">
    <location>
        <begin position="144"/>
        <end position="162"/>
    </location>
</feature>
<keyword evidence="1" id="KW-1133">Transmembrane helix</keyword>
<evidence type="ECO:0000313" key="2">
    <source>
        <dbReference type="EMBL" id="RCS44736.1"/>
    </source>
</evidence>
<feature type="transmembrane region" description="Helical" evidence="1">
    <location>
        <begin position="74"/>
        <end position="96"/>
    </location>
</feature>
<dbReference type="Proteomes" id="UP000253562">
    <property type="component" value="Unassembled WGS sequence"/>
</dbReference>
<evidence type="ECO:0000256" key="1">
    <source>
        <dbReference type="SAM" id="Phobius"/>
    </source>
</evidence>
<feature type="transmembrane region" description="Helical" evidence="1">
    <location>
        <begin position="49"/>
        <end position="67"/>
    </location>
</feature>
<sequence length="163" mass="18023">MMYNVRDRIQRRHFAYEKPSAIFIIFTWLTIIQGMLIAIAGLATGSKNPLGFMIAGFGLVLIVCQYASTYRRNLHCMCVATLQLLLLSLICGFLLLKGGCAAVFPFVISLVTAAFNTIWAVSLVEQRSIVPDNLESEQISLIEIFMAILIAALILGPASAFYR</sequence>
<evidence type="ECO:0000313" key="3">
    <source>
        <dbReference type="Proteomes" id="UP000253562"/>
    </source>
</evidence>
<keyword evidence="1" id="KW-0812">Transmembrane</keyword>
<protein>
    <submittedName>
        <fullName evidence="2">Uncharacterized protein</fullName>
    </submittedName>
</protein>
<name>A0A368KNF4_9BACT</name>